<comment type="caution">
    <text evidence="1">The sequence shown here is derived from an EMBL/GenBank/DDBJ whole genome shotgun (WGS) entry which is preliminary data.</text>
</comment>
<accession>A0A2P8FP61</accession>
<dbReference type="AlphaFoldDB" id="A0A2P8FP61"/>
<dbReference type="EMBL" id="PYAS01000016">
    <property type="protein sequence ID" value="PSL23479.1"/>
    <property type="molecule type" value="Genomic_DNA"/>
</dbReference>
<protein>
    <recommendedName>
        <fullName evidence="3">Tail protein</fullName>
    </recommendedName>
</protein>
<evidence type="ECO:0008006" key="3">
    <source>
        <dbReference type="Google" id="ProtNLM"/>
    </source>
</evidence>
<evidence type="ECO:0000313" key="1">
    <source>
        <dbReference type="EMBL" id="PSL23479.1"/>
    </source>
</evidence>
<dbReference type="OrthoDB" id="973813at2"/>
<dbReference type="Proteomes" id="UP000241964">
    <property type="component" value="Unassembled WGS sequence"/>
</dbReference>
<dbReference type="RefSeq" id="WP_106598607.1">
    <property type="nucleotide sequence ID" value="NZ_PYAS01000016.1"/>
</dbReference>
<name>A0A2P8FP61_9BACT</name>
<gene>
    <name evidence="1" type="ORF">CLV60_11634</name>
</gene>
<evidence type="ECO:0000313" key="2">
    <source>
        <dbReference type="Proteomes" id="UP000241964"/>
    </source>
</evidence>
<organism evidence="1 2">
    <name type="scientific">Dyadobacter jiangsuensis</name>
    <dbReference type="NCBI Taxonomy" id="1591085"/>
    <lineage>
        <taxon>Bacteria</taxon>
        <taxon>Pseudomonadati</taxon>
        <taxon>Bacteroidota</taxon>
        <taxon>Cytophagia</taxon>
        <taxon>Cytophagales</taxon>
        <taxon>Spirosomataceae</taxon>
        <taxon>Dyadobacter</taxon>
    </lineage>
</organism>
<proteinExistence type="predicted"/>
<sequence>MTEYLNFFGDLAISQLADDLDHSTPDPFVTLQQNPDAQLVYLIEAYPYDLTQESSFSGEPPYGTLPISQYGFNYYGGVTLICLSDAGFVTKPTDTLANKYFIGQVNNAFQFDVSVLSNDEFGNSNQSYGSIVIQNGNGDLDRLVDYYWSSRRVVVKAGAKWFRYQDFATIFDGAIDDFDGDDDQFTLTIKDNRSKTDQQIVSGIYGGTGGIDGGSDIANTYKPLAYGVCKNVEPVLVDSVNLIYQFHDGSALAVDACRDRGVALTNGGDVADITAASVSPGQFKTQLSGGFVKLGSTPAGRITLDVQGENSGGYVSKTGDIIERIVTTRLGLNPIEPEYIDGGSLNKLDTVLAGDVGIYINRNLTASDAINDLISGVGAYWTFTRQGLLFAGTVSPPTLETTTISIDDIDEQGIKLDRVTKPAWRVSVAYAPAWTVQDESELASATTDDIRSFVSNEYRFVTNEDRGVRGKSREMVEKIFYTNIADEANAQILLDRLVSVYSEPRQVFQLTVYRELFKLYIGDQVKLIYNRFNLDNGKVFMVSGISEDAETGATVFELWG</sequence>
<reference evidence="1 2" key="1">
    <citation type="submission" date="2018-03" db="EMBL/GenBank/DDBJ databases">
        <title>Genomic Encyclopedia of Archaeal and Bacterial Type Strains, Phase II (KMG-II): from individual species to whole genera.</title>
        <authorList>
            <person name="Goeker M."/>
        </authorList>
    </citation>
    <scope>NUCLEOTIDE SEQUENCE [LARGE SCALE GENOMIC DNA]</scope>
    <source>
        <strain evidence="1 2">DSM 29057</strain>
    </source>
</reference>
<keyword evidence="2" id="KW-1185">Reference proteome</keyword>